<dbReference type="RefSeq" id="WP_112113179.1">
    <property type="nucleotide sequence ID" value="NZ_QLSZ01000006.1"/>
</dbReference>
<dbReference type="GO" id="GO:0004222">
    <property type="term" value="F:metalloendopeptidase activity"/>
    <property type="evidence" value="ECO:0007669"/>
    <property type="project" value="InterPro"/>
</dbReference>
<evidence type="ECO:0000256" key="1">
    <source>
        <dbReference type="ARBA" id="ARBA00001947"/>
    </source>
</evidence>
<keyword evidence="10" id="KW-0482">Metalloprotease</keyword>
<dbReference type="GO" id="GO:0008270">
    <property type="term" value="F:zinc ion binding"/>
    <property type="evidence" value="ECO:0007669"/>
    <property type="project" value="InterPro"/>
</dbReference>
<dbReference type="GO" id="GO:0005615">
    <property type="term" value="C:extracellular space"/>
    <property type="evidence" value="ECO:0007669"/>
    <property type="project" value="InterPro"/>
</dbReference>
<keyword evidence="7" id="KW-0732">Signal</keyword>
<dbReference type="Pfam" id="PF02128">
    <property type="entry name" value="Peptidase_M36"/>
    <property type="match status" value="1"/>
</dbReference>
<dbReference type="InterPro" id="IPR027268">
    <property type="entry name" value="Peptidase_M4/M1_CTD_sf"/>
</dbReference>
<dbReference type="PANTHER" id="PTHR33478:SF1">
    <property type="entry name" value="EXTRACELLULAR METALLOPROTEINASE MEP"/>
    <property type="match status" value="1"/>
</dbReference>
<dbReference type="CDD" id="cd04818">
    <property type="entry name" value="PA_subtilisin_1"/>
    <property type="match status" value="1"/>
</dbReference>
<dbReference type="Proteomes" id="UP000248840">
    <property type="component" value="Unassembled WGS sequence"/>
</dbReference>
<name>A0A328YI87_9FLAO</name>
<dbReference type="InterPro" id="IPR026444">
    <property type="entry name" value="Secre_tail"/>
</dbReference>
<keyword evidence="5" id="KW-0645">Protease</keyword>
<dbReference type="InterPro" id="IPR046450">
    <property type="entry name" value="PA_dom_sf"/>
</dbReference>
<evidence type="ECO:0000259" key="13">
    <source>
        <dbReference type="Pfam" id="PF18962"/>
    </source>
</evidence>
<dbReference type="InterPro" id="IPR003137">
    <property type="entry name" value="PA_domain"/>
</dbReference>
<dbReference type="AlphaFoldDB" id="A0A328YI87"/>
<dbReference type="InterPro" id="IPR050371">
    <property type="entry name" value="Fungal_virulence_M36"/>
</dbReference>
<feature type="domain" description="Secretion system C-terminal sorting" evidence="13">
    <location>
        <begin position="848"/>
        <end position="919"/>
    </location>
</feature>
<dbReference type="SUPFAM" id="SSF52025">
    <property type="entry name" value="PA domain"/>
    <property type="match status" value="1"/>
</dbReference>
<dbReference type="Pfam" id="PF02225">
    <property type="entry name" value="PA"/>
    <property type="match status" value="1"/>
</dbReference>
<keyword evidence="11" id="KW-0865">Zymogen</keyword>
<dbReference type="NCBIfam" id="TIGR04183">
    <property type="entry name" value="Por_Secre_tail"/>
    <property type="match status" value="1"/>
</dbReference>
<evidence type="ECO:0000259" key="12">
    <source>
        <dbReference type="Pfam" id="PF02225"/>
    </source>
</evidence>
<sequence length="922" mass="100403">MKKITSLLMILFSVIGFSQDYKGKIQNYLDENKGKLNLTSQDISDWFIESTGSSESTNIDTYWIKQRYHGIEIFNATSNVWVKNGEIINIVNGFIPNINSKINTVSPSLSVLDALKKGFIATKSTDVNGEIIQTIGTNEFKISNGTLNEEPITAELVYQPVGNSLKLAWYFNFYTQDHNHLWSIRIDAVNGALLEKHDMVISCNFDNHKKTTSNKGFSFYNNVFKQENNLTVAQIQGGSYRVVPFNYESPNHHTRDLIANPENATASPKGWHDTNTLSGTTASLKYTYLRGNNAWARADYTNANPTATSTTSTANGYSPTNASLTFDFPYPGTSVAAKTYIDAATTNLFYMNNILHDIWYQYGFNEANGNFQKTNYGTGGGSAGDFVWADAQDGSTATTPTLNNANFSTPVDGSSPRMQMYLWSYRKVTQLLTVNTPSDIAGAKYTSDNVFSPGHVNVPVAPAMIQSDIVLFDDGTPDVGQTDNADACSAAVNASAISGHITIIRRSTSTANGGTPCTFIQKALYAKAAGATAAIIVNNDDANPDNTIGMSGADATITIPVLSVSLNTGEAIIAKLVSGQTVNAKIQSPTALDLFVNTDGDLDNGVIAHEFGHGISTRLSGGPANSSCLNNEEQMGEGWSDWFAMMLTMHPGDVGTTPRGLATFVINEDPTGYGLRNYPYTTDMSINPETFATVNNNQYDSDGDGIPDTTESHNVGEVWATMLWDLSWAYINKYGYDDNKYTGTGGNNKVMRLVLDAIKMQPCSPTFVQARDAILAADLATTAGENYCMIWEVFARRGLGLHADSGDTNSSIDQVEDFTVPTPGTTPATGSNCTLSVNYFGNQDLFRVYPNPTNGQLNIRINNYVGKVSIDVIDINGRLVDSYKNEDFNIEKSLNLNNLQSGMYILKVSGDSLNFTQKILKN</sequence>
<evidence type="ECO:0000313" key="15">
    <source>
        <dbReference type="Proteomes" id="UP000248840"/>
    </source>
</evidence>
<evidence type="ECO:0000256" key="5">
    <source>
        <dbReference type="ARBA" id="ARBA00022670"/>
    </source>
</evidence>
<keyword evidence="4" id="KW-0964">Secreted</keyword>
<dbReference type="InterPro" id="IPR001842">
    <property type="entry name" value="Peptidase_M36"/>
</dbReference>
<evidence type="ECO:0000256" key="2">
    <source>
        <dbReference type="ARBA" id="ARBA00004613"/>
    </source>
</evidence>
<evidence type="ECO:0000256" key="11">
    <source>
        <dbReference type="ARBA" id="ARBA00023145"/>
    </source>
</evidence>
<evidence type="ECO:0000313" key="14">
    <source>
        <dbReference type="EMBL" id="RAR71712.1"/>
    </source>
</evidence>
<dbReference type="PANTHER" id="PTHR33478">
    <property type="entry name" value="EXTRACELLULAR METALLOPROTEINASE MEP"/>
    <property type="match status" value="1"/>
</dbReference>
<dbReference type="Gene3D" id="3.10.170.10">
    <property type="match status" value="1"/>
</dbReference>
<evidence type="ECO:0000256" key="4">
    <source>
        <dbReference type="ARBA" id="ARBA00022525"/>
    </source>
</evidence>
<comment type="caution">
    <text evidence="14">The sequence shown here is derived from an EMBL/GenBank/DDBJ whole genome shotgun (WGS) entry which is preliminary data.</text>
</comment>
<keyword evidence="8" id="KW-0378">Hydrolase</keyword>
<proteinExistence type="inferred from homology"/>
<reference evidence="14 15" key="1">
    <citation type="submission" date="2018-06" db="EMBL/GenBank/DDBJ databases">
        <title>Genomic Encyclopedia of Archaeal and Bacterial Type Strains, Phase II (KMG-II): from individual species to whole genera.</title>
        <authorList>
            <person name="Goeker M."/>
        </authorList>
    </citation>
    <scope>NUCLEOTIDE SEQUENCE [LARGE SCALE GENOMIC DNA]</scope>
    <source>
        <strain evidence="14 15">DSM 25663</strain>
    </source>
</reference>
<evidence type="ECO:0000256" key="8">
    <source>
        <dbReference type="ARBA" id="ARBA00022801"/>
    </source>
</evidence>
<dbReference type="SUPFAM" id="SSF55486">
    <property type="entry name" value="Metalloproteases ('zincins'), catalytic domain"/>
    <property type="match status" value="1"/>
</dbReference>
<dbReference type="GO" id="GO:0006508">
    <property type="term" value="P:proteolysis"/>
    <property type="evidence" value="ECO:0007669"/>
    <property type="project" value="UniProtKB-KW"/>
</dbReference>
<feature type="domain" description="PA" evidence="12">
    <location>
        <begin position="484"/>
        <end position="572"/>
    </location>
</feature>
<dbReference type="Pfam" id="PF18962">
    <property type="entry name" value="Por_Secre_tail"/>
    <property type="match status" value="1"/>
</dbReference>
<organism evidence="14 15">
    <name type="scientific">Flavobacterium aciduliphilum</name>
    <dbReference type="NCBI Taxonomy" id="1101402"/>
    <lineage>
        <taxon>Bacteria</taxon>
        <taxon>Pseudomonadati</taxon>
        <taxon>Bacteroidota</taxon>
        <taxon>Flavobacteriia</taxon>
        <taxon>Flavobacteriales</taxon>
        <taxon>Flavobacteriaceae</taxon>
        <taxon>Flavobacterium</taxon>
    </lineage>
</organism>
<dbReference type="Gene3D" id="1.10.390.10">
    <property type="entry name" value="Neutral Protease Domain 2"/>
    <property type="match status" value="1"/>
</dbReference>
<accession>A0A328YI87</accession>
<keyword evidence="9" id="KW-0862">Zinc</keyword>
<dbReference type="EMBL" id="QLSZ01000006">
    <property type="protein sequence ID" value="RAR71712.1"/>
    <property type="molecule type" value="Genomic_DNA"/>
</dbReference>
<evidence type="ECO:0000256" key="6">
    <source>
        <dbReference type="ARBA" id="ARBA00022723"/>
    </source>
</evidence>
<evidence type="ECO:0000256" key="9">
    <source>
        <dbReference type="ARBA" id="ARBA00022833"/>
    </source>
</evidence>
<evidence type="ECO:0000256" key="3">
    <source>
        <dbReference type="ARBA" id="ARBA00006006"/>
    </source>
</evidence>
<dbReference type="Gene3D" id="3.50.30.30">
    <property type="match status" value="1"/>
</dbReference>
<comment type="similarity">
    <text evidence="3">Belongs to the peptidase M36 family.</text>
</comment>
<dbReference type="OrthoDB" id="5377264at2"/>
<protein>
    <submittedName>
        <fullName evidence="14">Putative secreted protein (Por secretion system target)</fullName>
    </submittedName>
</protein>
<keyword evidence="15" id="KW-1185">Reference proteome</keyword>
<dbReference type="NCBIfam" id="NF038113">
    <property type="entry name" value="T9SSA_dep_M36"/>
    <property type="match status" value="1"/>
</dbReference>
<keyword evidence="6" id="KW-0479">Metal-binding</keyword>
<evidence type="ECO:0000256" key="7">
    <source>
        <dbReference type="ARBA" id="ARBA00022729"/>
    </source>
</evidence>
<evidence type="ECO:0000256" key="10">
    <source>
        <dbReference type="ARBA" id="ARBA00023049"/>
    </source>
</evidence>
<comment type="subcellular location">
    <subcellularLocation>
        <location evidence="2">Secreted</location>
    </subcellularLocation>
</comment>
<dbReference type="CDD" id="cd09596">
    <property type="entry name" value="M36"/>
    <property type="match status" value="1"/>
</dbReference>
<comment type="cofactor">
    <cofactor evidence="1">
        <name>Zn(2+)</name>
        <dbReference type="ChEBI" id="CHEBI:29105"/>
    </cofactor>
</comment>
<gene>
    <name evidence="14" type="ORF">CLV55_10661</name>
</gene>